<keyword evidence="1" id="KW-0472">Membrane</keyword>
<evidence type="ECO:0000313" key="2">
    <source>
        <dbReference type="EMBL" id="KAG9229558.1"/>
    </source>
</evidence>
<evidence type="ECO:0008006" key="4">
    <source>
        <dbReference type="Google" id="ProtNLM"/>
    </source>
</evidence>
<dbReference type="Proteomes" id="UP000824998">
    <property type="component" value="Unassembled WGS sequence"/>
</dbReference>
<organism evidence="2 3">
    <name type="scientific">Amylocarpus encephaloides</name>
    <dbReference type="NCBI Taxonomy" id="45428"/>
    <lineage>
        <taxon>Eukaryota</taxon>
        <taxon>Fungi</taxon>
        <taxon>Dikarya</taxon>
        <taxon>Ascomycota</taxon>
        <taxon>Pezizomycotina</taxon>
        <taxon>Leotiomycetes</taxon>
        <taxon>Helotiales</taxon>
        <taxon>Helotiales incertae sedis</taxon>
        <taxon>Amylocarpus</taxon>
    </lineage>
</organism>
<keyword evidence="1" id="KW-0812">Transmembrane</keyword>
<proteinExistence type="predicted"/>
<accession>A0A9P8C0M7</accession>
<keyword evidence="3" id="KW-1185">Reference proteome</keyword>
<evidence type="ECO:0000256" key="1">
    <source>
        <dbReference type="SAM" id="Phobius"/>
    </source>
</evidence>
<feature type="non-terminal residue" evidence="2">
    <location>
        <position position="69"/>
    </location>
</feature>
<keyword evidence="1" id="KW-1133">Transmembrane helix</keyword>
<dbReference type="EMBL" id="MU251754">
    <property type="protein sequence ID" value="KAG9229558.1"/>
    <property type="molecule type" value="Genomic_DNA"/>
</dbReference>
<comment type="caution">
    <text evidence="2">The sequence shown here is derived from an EMBL/GenBank/DDBJ whole genome shotgun (WGS) entry which is preliminary data.</text>
</comment>
<feature type="non-terminal residue" evidence="2">
    <location>
        <position position="1"/>
    </location>
</feature>
<evidence type="ECO:0000313" key="3">
    <source>
        <dbReference type="Proteomes" id="UP000824998"/>
    </source>
</evidence>
<protein>
    <recommendedName>
        <fullName evidence="4">Major facilitator superfamily (MFS) profile domain-containing protein</fullName>
    </recommendedName>
</protein>
<feature type="transmembrane region" description="Helical" evidence="1">
    <location>
        <begin position="12"/>
        <end position="38"/>
    </location>
</feature>
<dbReference type="AlphaFoldDB" id="A0A9P8C0M7"/>
<reference evidence="2" key="1">
    <citation type="journal article" date="2021" name="IMA Fungus">
        <title>Genomic characterization of three marine fungi, including Emericellopsis atlantica sp. nov. with signatures of a generalist lifestyle and marine biomass degradation.</title>
        <authorList>
            <person name="Hagestad O.C."/>
            <person name="Hou L."/>
            <person name="Andersen J.H."/>
            <person name="Hansen E.H."/>
            <person name="Altermark B."/>
            <person name="Li C."/>
            <person name="Kuhnert E."/>
            <person name="Cox R.J."/>
            <person name="Crous P.W."/>
            <person name="Spatafora J.W."/>
            <person name="Lail K."/>
            <person name="Amirebrahimi M."/>
            <person name="Lipzen A."/>
            <person name="Pangilinan J."/>
            <person name="Andreopoulos W."/>
            <person name="Hayes R.D."/>
            <person name="Ng V."/>
            <person name="Grigoriev I.V."/>
            <person name="Jackson S.A."/>
            <person name="Sutton T.D.S."/>
            <person name="Dobson A.D.W."/>
            <person name="Rama T."/>
        </authorList>
    </citation>
    <scope>NUCLEOTIDE SEQUENCE</scope>
    <source>
        <strain evidence="2">TRa018bII</strain>
    </source>
</reference>
<sequence>PYLLEIRSSKVFIIFTVAVAVFTDIFLYGIIVPVIPFALSERSGVAEDQVQKWVSVLLSVYGGALLVGS</sequence>
<dbReference type="OrthoDB" id="5086884at2759"/>
<gene>
    <name evidence="2" type="ORF">BJ875DRAFT_341633</name>
</gene>
<name>A0A9P8C0M7_9HELO</name>